<keyword evidence="3" id="KW-1185">Reference proteome</keyword>
<dbReference type="PROSITE" id="PS51257">
    <property type="entry name" value="PROKAR_LIPOPROTEIN"/>
    <property type="match status" value="1"/>
</dbReference>
<evidence type="ECO:0000313" key="2">
    <source>
        <dbReference type="EMBL" id="SFK25437.1"/>
    </source>
</evidence>
<dbReference type="RefSeq" id="WP_139226343.1">
    <property type="nucleotide sequence ID" value="NZ_FOSK01000003.1"/>
</dbReference>
<dbReference type="Proteomes" id="UP000199598">
    <property type="component" value="Unassembled WGS sequence"/>
</dbReference>
<comment type="caution">
    <text evidence="2">The sequence shown here is derived from an EMBL/GenBank/DDBJ whole genome shotgun (WGS) entry which is preliminary data.</text>
</comment>
<evidence type="ECO:0000313" key="3">
    <source>
        <dbReference type="Proteomes" id="UP000199598"/>
    </source>
</evidence>
<evidence type="ECO:0008006" key="4">
    <source>
        <dbReference type="Google" id="ProtNLM"/>
    </source>
</evidence>
<sequence length="128" mass="14596">MKYTRLFVLGLALLAAGCQTVTVQQVQFDKKPTAAHKKILINAVKENFYDPYSIRDAELSNQLNFSNGSIGYCGRLNAKNTFGGYTGRLYVRVIIKGSLIMHYQSNSIWCKANQSQIKWNRFPELERL</sequence>
<name>A0A1I3Y0J0_9HYPH</name>
<proteinExistence type="predicted"/>
<feature type="signal peptide" evidence="1">
    <location>
        <begin position="1"/>
        <end position="23"/>
    </location>
</feature>
<dbReference type="EMBL" id="FOSK01000003">
    <property type="protein sequence ID" value="SFK25437.1"/>
    <property type="molecule type" value="Genomic_DNA"/>
</dbReference>
<protein>
    <recommendedName>
        <fullName evidence="4">Lipoprotein</fullName>
    </recommendedName>
</protein>
<gene>
    <name evidence="2" type="ORF">SAMN04488518_103278</name>
</gene>
<organism evidence="2 3">
    <name type="scientific">Pseudovibrio ascidiaceicola</name>
    <dbReference type="NCBI Taxonomy" id="285279"/>
    <lineage>
        <taxon>Bacteria</taxon>
        <taxon>Pseudomonadati</taxon>
        <taxon>Pseudomonadota</taxon>
        <taxon>Alphaproteobacteria</taxon>
        <taxon>Hyphomicrobiales</taxon>
        <taxon>Stappiaceae</taxon>
        <taxon>Pseudovibrio</taxon>
    </lineage>
</organism>
<evidence type="ECO:0000256" key="1">
    <source>
        <dbReference type="SAM" id="SignalP"/>
    </source>
</evidence>
<reference evidence="2 3" key="1">
    <citation type="submission" date="2016-10" db="EMBL/GenBank/DDBJ databases">
        <authorList>
            <person name="Varghese N."/>
            <person name="Submissions S."/>
        </authorList>
    </citation>
    <scope>NUCLEOTIDE SEQUENCE [LARGE SCALE GENOMIC DNA]</scope>
    <source>
        <strain evidence="2 3">DSM 16392</strain>
    </source>
</reference>
<feature type="chain" id="PRO_5045428553" description="Lipoprotein" evidence="1">
    <location>
        <begin position="24"/>
        <end position="128"/>
    </location>
</feature>
<keyword evidence="1" id="KW-0732">Signal</keyword>
<accession>A0A1I3Y0J0</accession>